<dbReference type="PANTHER" id="PTHR33732">
    <property type="entry name" value="REF/SRPP-LIKE PROTEIN OS05G0151300/LOC_OS05G05940"/>
    <property type="match status" value="1"/>
</dbReference>
<evidence type="ECO:0000313" key="2">
    <source>
        <dbReference type="EMBL" id="KZV32358.1"/>
    </source>
</evidence>
<proteinExistence type="inferred from homology"/>
<keyword evidence="3" id="KW-1185">Reference proteome</keyword>
<dbReference type="OrthoDB" id="1905464at2759"/>
<dbReference type="Pfam" id="PF05755">
    <property type="entry name" value="REF"/>
    <property type="match status" value="1"/>
</dbReference>
<dbReference type="Proteomes" id="UP000250235">
    <property type="component" value="Unassembled WGS sequence"/>
</dbReference>
<protein>
    <submittedName>
        <fullName evidence="2">Stress-related protein-like</fullName>
    </submittedName>
</protein>
<accession>A0A2Z7BJQ4</accession>
<dbReference type="EMBL" id="KV006883">
    <property type="protein sequence ID" value="KZV32358.1"/>
    <property type="molecule type" value="Genomic_DNA"/>
</dbReference>
<comment type="similarity">
    <text evidence="1">Belongs to the REF/SRPP family.</text>
</comment>
<dbReference type="InterPro" id="IPR008802">
    <property type="entry name" value="REF"/>
</dbReference>
<dbReference type="AlphaFoldDB" id="A0A2Z7BJQ4"/>
<organism evidence="2 3">
    <name type="scientific">Dorcoceras hygrometricum</name>
    <dbReference type="NCBI Taxonomy" id="472368"/>
    <lineage>
        <taxon>Eukaryota</taxon>
        <taxon>Viridiplantae</taxon>
        <taxon>Streptophyta</taxon>
        <taxon>Embryophyta</taxon>
        <taxon>Tracheophyta</taxon>
        <taxon>Spermatophyta</taxon>
        <taxon>Magnoliopsida</taxon>
        <taxon>eudicotyledons</taxon>
        <taxon>Gunneridae</taxon>
        <taxon>Pentapetalae</taxon>
        <taxon>asterids</taxon>
        <taxon>lamiids</taxon>
        <taxon>Lamiales</taxon>
        <taxon>Gesneriaceae</taxon>
        <taxon>Didymocarpoideae</taxon>
        <taxon>Trichosporeae</taxon>
        <taxon>Loxocarpinae</taxon>
        <taxon>Dorcoceras</taxon>
    </lineage>
</organism>
<evidence type="ECO:0000256" key="1">
    <source>
        <dbReference type="ARBA" id="ARBA00009737"/>
    </source>
</evidence>
<name>A0A2Z7BJQ4_9LAMI</name>
<reference evidence="2 3" key="1">
    <citation type="journal article" date="2015" name="Proc. Natl. Acad. Sci. U.S.A.">
        <title>The resurrection genome of Boea hygrometrica: A blueprint for survival of dehydration.</title>
        <authorList>
            <person name="Xiao L."/>
            <person name="Yang G."/>
            <person name="Zhang L."/>
            <person name="Yang X."/>
            <person name="Zhao S."/>
            <person name="Ji Z."/>
            <person name="Zhou Q."/>
            <person name="Hu M."/>
            <person name="Wang Y."/>
            <person name="Chen M."/>
            <person name="Xu Y."/>
            <person name="Jin H."/>
            <person name="Xiao X."/>
            <person name="Hu G."/>
            <person name="Bao F."/>
            <person name="Hu Y."/>
            <person name="Wan P."/>
            <person name="Li L."/>
            <person name="Deng X."/>
            <person name="Kuang T."/>
            <person name="Xiang C."/>
            <person name="Zhu J.K."/>
            <person name="Oliver M.J."/>
            <person name="He Y."/>
        </authorList>
    </citation>
    <scope>NUCLEOTIDE SEQUENCE [LARGE SCALE GENOMIC DNA]</scope>
    <source>
        <strain evidence="3">cv. XS01</strain>
    </source>
</reference>
<sequence length="147" mass="16261">MKQVSSQAWSAAQKAVEVARDLASELLRSGVVDTASNVAKTMYMTYGPTVKELYSRYEPVAEKYAVTAWYQLNRLPIFPQAAHVMVPTAAYWAEKYNQAVVYAAEKDYVVSCYLPLVPIEKIAKTFGKVEDGPPASSSRGQYVAVPQ</sequence>
<evidence type="ECO:0000313" key="3">
    <source>
        <dbReference type="Proteomes" id="UP000250235"/>
    </source>
</evidence>
<gene>
    <name evidence="2" type="ORF">F511_03641</name>
</gene>
<dbReference type="PANTHER" id="PTHR33732:SF3">
    <property type="entry name" value="OS07G0671800 PROTEIN"/>
    <property type="match status" value="1"/>
</dbReference>